<evidence type="ECO:0000313" key="5">
    <source>
        <dbReference type="EMBL" id="MFC3492836.1"/>
    </source>
</evidence>
<sequence length="526" mass="55922">MAFSKTAKTIAASLAAVGVTAASIAYGTTAAFAETQRRQDPTLVDTDLGALQGAADGGVRSWLGVPYAAPPVDELRWASPEPADSWEGVREATEFGNVCSQGQANMPGIPSLDEDCLYLNVYAPEQARDDLPVMVWFHGGGNSYGAGEQYDPSRLVAEGDTVVVTVNYRQGLFGSMAHPALDEGGETTSGNYGLEDQQAAMRWIGENAEAFGGDADNVTIFGESGGGFDVCAHLASESSADLFDKAIAQSAPCGSGWAPSRAEGQARDIAVADELCPEVEDVEACLRGLDAEELNTATAGLYEVQPVVGGPVMPVATADAIASGDLNEVPVLIGINRDENQLMTGGMEVLTGHVMTDEEYLPALVDQFGPEAADAINAEYPLSDYDHPAKALAAVQTDADWAANLSDTVAALSEHVPTYAYEVSASGTPYFKEFEAPSWEMDAFHMVDVAFLFDTTIFADRSAEVEPLADLMVKSWSTFARTGDPDDRGRWNEAEGDCVRQLSPEGARNIDFADEHHLDFWKSLNA</sequence>
<evidence type="ECO:0000256" key="2">
    <source>
        <dbReference type="ARBA" id="ARBA00022801"/>
    </source>
</evidence>
<feature type="chain" id="PRO_5044971363" description="Carboxylic ester hydrolase" evidence="3">
    <location>
        <begin position="22"/>
        <end position="526"/>
    </location>
</feature>
<protein>
    <recommendedName>
        <fullName evidence="3">Carboxylic ester hydrolase</fullName>
        <ecNumber evidence="3">3.1.1.-</ecNumber>
    </recommendedName>
</protein>
<keyword evidence="6" id="KW-1185">Reference proteome</keyword>
<dbReference type="SUPFAM" id="SSF53474">
    <property type="entry name" value="alpha/beta-Hydrolases"/>
    <property type="match status" value="1"/>
</dbReference>
<dbReference type="EC" id="3.1.1.-" evidence="3"/>
<dbReference type="RefSeq" id="WP_387974176.1">
    <property type="nucleotide sequence ID" value="NZ_JBHRWO010000010.1"/>
</dbReference>
<dbReference type="Proteomes" id="UP001595712">
    <property type="component" value="Unassembled WGS sequence"/>
</dbReference>
<name>A0ABV7PZ91_9ACTN</name>
<proteinExistence type="inferred from homology"/>
<evidence type="ECO:0000256" key="3">
    <source>
        <dbReference type="RuleBase" id="RU361235"/>
    </source>
</evidence>
<comment type="similarity">
    <text evidence="1 3">Belongs to the type-B carboxylesterase/lipase family.</text>
</comment>
<dbReference type="InterPro" id="IPR019819">
    <property type="entry name" value="Carboxylesterase_B_CS"/>
</dbReference>
<evidence type="ECO:0000256" key="1">
    <source>
        <dbReference type="ARBA" id="ARBA00005964"/>
    </source>
</evidence>
<feature type="domain" description="Carboxylesterase type B" evidence="4">
    <location>
        <begin position="42"/>
        <end position="497"/>
    </location>
</feature>
<dbReference type="PROSITE" id="PS00941">
    <property type="entry name" value="CARBOXYLESTERASE_B_2"/>
    <property type="match status" value="1"/>
</dbReference>
<organism evidence="5 6">
    <name type="scientific">Glycomyces rhizosphaerae</name>
    <dbReference type="NCBI Taxonomy" id="2054422"/>
    <lineage>
        <taxon>Bacteria</taxon>
        <taxon>Bacillati</taxon>
        <taxon>Actinomycetota</taxon>
        <taxon>Actinomycetes</taxon>
        <taxon>Glycomycetales</taxon>
        <taxon>Glycomycetaceae</taxon>
        <taxon>Glycomyces</taxon>
    </lineage>
</organism>
<dbReference type="InterPro" id="IPR029058">
    <property type="entry name" value="AB_hydrolase_fold"/>
</dbReference>
<dbReference type="InterPro" id="IPR019826">
    <property type="entry name" value="Carboxylesterase_B_AS"/>
</dbReference>
<keyword evidence="3" id="KW-0732">Signal</keyword>
<evidence type="ECO:0000259" key="4">
    <source>
        <dbReference type="Pfam" id="PF00135"/>
    </source>
</evidence>
<feature type="signal peptide" evidence="3">
    <location>
        <begin position="1"/>
        <end position="21"/>
    </location>
</feature>
<accession>A0ABV7PZ91</accession>
<dbReference type="PANTHER" id="PTHR11559">
    <property type="entry name" value="CARBOXYLESTERASE"/>
    <property type="match status" value="1"/>
</dbReference>
<reference evidence="6" key="1">
    <citation type="journal article" date="2019" name="Int. J. Syst. Evol. Microbiol.">
        <title>The Global Catalogue of Microorganisms (GCM) 10K type strain sequencing project: providing services to taxonomists for standard genome sequencing and annotation.</title>
        <authorList>
            <consortium name="The Broad Institute Genomics Platform"/>
            <consortium name="The Broad Institute Genome Sequencing Center for Infectious Disease"/>
            <person name="Wu L."/>
            <person name="Ma J."/>
        </authorList>
    </citation>
    <scope>NUCLEOTIDE SEQUENCE [LARGE SCALE GENOMIC DNA]</scope>
    <source>
        <strain evidence="6">CGMCC 4.7396</strain>
    </source>
</reference>
<evidence type="ECO:0000313" key="6">
    <source>
        <dbReference type="Proteomes" id="UP001595712"/>
    </source>
</evidence>
<keyword evidence="2 3" id="KW-0378">Hydrolase</keyword>
<dbReference type="InterPro" id="IPR050309">
    <property type="entry name" value="Type-B_Carboxylest/Lipase"/>
</dbReference>
<comment type="caution">
    <text evidence="5">The sequence shown here is derived from an EMBL/GenBank/DDBJ whole genome shotgun (WGS) entry which is preliminary data.</text>
</comment>
<gene>
    <name evidence="5" type="ORF">ACFO8M_10095</name>
</gene>
<dbReference type="Pfam" id="PF00135">
    <property type="entry name" value="COesterase"/>
    <property type="match status" value="1"/>
</dbReference>
<dbReference type="EMBL" id="JBHRWO010000010">
    <property type="protein sequence ID" value="MFC3492836.1"/>
    <property type="molecule type" value="Genomic_DNA"/>
</dbReference>
<dbReference type="PROSITE" id="PS00122">
    <property type="entry name" value="CARBOXYLESTERASE_B_1"/>
    <property type="match status" value="1"/>
</dbReference>
<dbReference type="InterPro" id="IPR002018">
    <property type="entry name" value="CarbesteraseB"/>
</dbReference>
<dbReference type="Gene3D" id="3.40.50.1820">
    <property type="entry name" value="alpha/beta hydrolase"/>
    <property type="match status" value="1"/>
</dbReference>